<dbReference type="EMBL" id="UFQT01000179">
    <property type="protein sequence ID" value="SSX21201.1"/>
    <property type="molecule type" value="Genomic_DNA"/>
</dbReference>
<evidence type="ECO:0000313" key="5">
    <source>
        <dbReference type="EMBL" id="SSX00821.1"/>
    </source>
</evidence>
<dbReference type="SUPFAM" id="SSF50044">
    <property type="entry name" value="SH3-domain"/>
    <property type="match status" value="1"/>
</dbReference>
<dbReference type="InterPro" id="IPR016024">
    <property type="entry name" value="ARM-type_fold"/>
</dbReference>
<dbReference type="VEuPathDB" id="VectorBase:CSON004131"/>
<dbReference type="SUPFAM" id="SSF48371">
    <property type="entry name" value="ARM repeat"/>
    <property type="match status" value="1"/>
</dbReference>
<evidence type="ECO:0000256" key="3">
    <source>
        <dbReference type="SAM" id="MobiDB-lite"/>
    </source>
</evidence>
<sequence length="700" mass="80421">MGESKEQQDSLIGEENYEMLKSLYDFKAVYPKTISFDEGEFFIMHQTSTRQRNWWQVVSMKGNIGFVPSNYVMKLKVEPSFIVGFLESSIESLKLVQENDEINGIIYREDLIKSLEQRKSHLEYLIEAKEKGEQNPKIDKKIANGSIKSAKYNDGNLSDDLRNDVRHKLPDEVNTNNHSSSHKSKRHSASPAPPEESQVKVKTNDNESQVKNTLVAKEEPTIVSSSPLDNSMMSEASEANTVTTTTTTTSDEITTISKLDHHHSKNSKKHEQKSSEVQHNNIKEEQETKVEVEAPEVYSILDAIRKNTNLSHEMSCSVLRVVLSELEAILPSSITPYLEPIAAHLAANLPAPDNMLGHTHDAQRLRIIFSELADYKNDTEQRSWMLYEDEADIRRYLSELVTILTDADPKICRHEMSSDQYQAIVNLVLYYQMETRWSIRKLLLKAFTAMCHLDYVAVDILLNSVLPMELIQDMLSNPKNVDLLQSLANMLTIIFSIGRKLPVNHQEHLRSEFISFIINLIENPLDLEFQEIMDDLIYLILSFNLQFTDADDNVVIEAMQQLQCAKNFTEKILLLINRESDPVALLKHTQPPINSVVKMFIDMYNLPVTAGLFYTNDNKVLIDIIVRQLSDLPAGEMIRRHYLELCRRIIRNTNYTEQQHRKQELLKIFTRIFCEDTEISGGDQQVCREIANEFPHIFKA</sequence>
<dbReference type="InterPro" id="IPR001452">
    <property type="entry name" value="SH3_domain"/>
</dbReference>
<reference evidence="6" key="2">
    <citation type="submission" date="2018-07" db="EMBL/GenBank/DDBJ databases">
        <authorList>
            <person name="Quirk P.G."/>
            <person name="Krulwich T.A."/>
        </authorList>
    </citation>
    <scope>NUCLEOTIDE SEQUENCE</scope>
</reference>
<evidence type="ECO:0000256" key="2">
    <source>
        <dbReference type="PROSITE-ProRule" id="PRU00192"/>
    </source>
</evidence>
<dbReference type="InterPro" id="IPR036028">
    <property type="entry name" value="SH3-like_dom_sf"/>
</dbReference>
<dbReference type="GO" id="GO:0006897">
    <property type="term" value="P:endocytosis"/>
    <property type="evidence" value="ECO:0007669"/>
    <property type="project" value="TreeGrafter"/>
</dbReference>
<accession>A0A336LVX5</accession>
<feature type="compositionally biased region" description="Basic residues" evidence="3">
    <location>
        <begin position="260"/>
        <end position="271"/>
    </location>
</feature>
<feature type="compositionally biased region" description="Low complexity" evidence="3">
    <location>
        <begin position="241"/>
        <end position="255"/>
    </location>
</feature>
<dbReference type="EMBL" id="UFQS01000179">
    <property type="protein sequence ID" value="SSX00821.1"/>
    <property type="molecule type" value="Genomic_DNA"/>
</dbReference>
<dbReference type="PANTHER" id="PTHR13357:SF1">
    <property type="entry name" value="NCK-INTERACTING PROTEIN WITH SH3 DOMAIN"/>
    <property type="match status" value="1"/>
</dbReference>
<reference evidence="5" key="1">
    <citation type="submission" date="2018-04" db="EMBL/GenBank/DDBJ databases">
        <authorList>
            <person name="Go L.Y."/>
            <person name="Mitchell J.A."/>
        </authorList>
    </citation>
    <scope>NUCLEOTIDE SEQUENCE</scope>
    <source>
        <tissue evidence="5">Whole organism</tissue>
    </source>
</reference>
<organism evidence="6">
    <name type="scientific">Culicoides sonorensis</name>
    <name type="common">Biting midge</name>
    <dbReference type="NCBI Taxonomy" id="179676"/>
    <lineage>
        <taxon>Eukaryota</taxon>
        <taxon>Metazoa</taxon>
        <taxon>Ecdysozoa</taxon>
        <taxon>Arthropoda</taxon>
        <taxon>Hexapoda</taxon>
        <taxon>Insecta</taxon>
        <taxon>Pterygota</taxon>
        <taxon>Neoptera</taxon>
        <taxon>Endopterygota</taxon>
        <taxon>Diptera</taxon>
        <taxon>Nematocera</taxon>
        <taxon>Chironomoidea</taxon>
        <taxon>Ceratopogonidae</taxon>
        <taxon>Ceratopogoninae</taxon>
        <taxon>Culicoides</taxon>
        <taxon>Monoculicoides</taxon>
    </lineage>
</organism>
<dbReference type="CDD" id="cd11849">
    <property type="entry name" value="SH3_SPIN90"/>
    <property type="match status" value="1"/>
</dbReference>
<dbReference type="PROSITE" id="PS50002">
    <property type="entry name" value="SH3"/>
    <property type="match status" value="1"/>
</dbReference>
<dbReference type="InterPro" id="IPR035514">
    <property type="entry name" value="SPIN90_SH3"/>
</dbReference>
<gene>
    <name evidence="6" type="primary">CSON004131</name>
</gene>
<dbReference type="Gene3D" id="2.30.30.40">
    <property type="entry name" value="SH3 Domains"/>
    <property type="match status" value="1"/>
</dbReference>
<name>A0A336LVX5_CULSO</name>
<evidence type="ECO:0000259" key="4">
    <source>
        <dbReference type="PROSITE" id="PS50002"/>
    </source>
</evidence>
<dbReference type="SMART" id="SM00326">
    <property type="entry name" value="SH3"/>
    <property type="match status" value="1"/>
</dbReference>
<protein>
    <submittedName>
        <fullName evidence="6">CSON004131 protein</fullName>
    </submittedName>
</protein>
<keyword evidence="1 2" id="KW-0728">SH3 domain</keyword>
<dbReference type="InterPro" id="IPR018556">
    <property type="entry name" value="SPIN90/Ldb17_LRD"/>
</dbReference>
<dbReference type="OMA" id="CFARIFC"/>
<dbReference type="Pfam" id="PF09431">
    <property type="entry name" value="SPIN90_LRD"/>
    <property type="match status" value="1"/>
</dbReference>
<evidence type="ECO:0000256" key="1">
    <source>
        <dbReference type="ARBA" id="ARBA00022443"/>
    </source>
</evidence>
<dbReference type="Pfam" id="PF00018">
    <property type="entry name" value="SH3_1"/>
    <property type="match status" value="1"/>
</dbReference>
<dbReference type="PANTHER" id="PTHR13357">
    <property type="entry name" value="SH3 ADAPTER PROTEIN SPIN90 NCK INTERACTING PROTEIN WITH SH3 DOMAIN"/>
    <property type="match status" value="1"/>
</dbReference>
<dbReference type="AlphaFoldDB" id="A0A336LVX5"/>
<dbReference type="InterPro" id="IPR030125">
    <property type="entry name" value="SPIN90/Ldb17"/>
</dbReference>
<feature type="compositionally biased region" description="Basic and acidic residues" evidence="3">
    <location>
        <begin position="272"/>
        <end position="289"/>
    </location>
</feature>
<proteinExistence type="predicted"/>
<evidence type="ECO:0000313" key="6">
    <source>
        <dbReference type="EMBL" id="SSX21201.1"/>
    </source>
</evidence>
<feature type="region of interest" description="Disordered" evidence="3">
    <location>
        <begin position="170"/>
        <end position="289"/>
    </location>
</feature>
<feature type="domain" description="SH3" evidence="4">
    <location>
        <begin position="15"/>
        <end position="77"/>
    </location>
</feature>
<feature type="compositionally biased region" description="Polar residues" evidence="3">
    <location>
        <begin position="222"/>
        <end position="240"/>
    </location>
</feature>
<dbReference type="GO" id="GO:0071933">
    <property type="term" value="F:Arp2/3 complex binding"/>
    <property type="evidence" value="ECO:0007669"/>
    <property type="project" value="TreeGrafter"/>
</dbReference>